<dbReference type="RefSeq" id="WP_051926285.1">
    <property type="nucleotide sequence ID" value="NZ_JBBNMO010000014.1"/>
</dbReference>
<evidence type="ECO:0000313" key="1">
    <source>
        <dbReference type="EMBL" id="KAB4168985.1"/>
    </source>
</evidence>
<gene>
    <name evidence="1" type="ORF">GAQ59_13110</name>
</gene>
<evidence type="ECO:0000313" key="2">
    <source>
        <dbReference type="Proteomes" id="UP000433928"/>
    </source>
</evidence>
<proteinExistence type="predicted"/>
<name>A0A6A2G4X5_BACUN</name>
<dbReference type="AlphaFoldDB" id="A0A6A2G4X5"/>
<dbReference type="EMBL" id="WCUG01000010">
    <property type="protein sequence ID" value="KAB4168985.1"/>
    <property type="molecule type" value="Genomic_DNA"/>
</dbReference>
<dbReference type="Proteomes" id="UP000433928">
    <property type="component" value="Unassembled WGS sequence"/>
</dbReference>
<protein>
    <submittedName>
        <fullName evidence="1">Uncharacterized protein</fullName>
    </submittedName>
</protein>
<reference evidence="1 2" key="1">
    <citation type="journal article" date="2019" name="Nat. Med.">
        <title>A library of human gut bacterial isolates paired with longitudinal multiomics data enables mechanistic microbiome research.</title>
        <authorList>
            <person name="Poyet M."/>
            <person name="Groussin M."/>
            <person name="Gibbons S.M."/>
            <person name="Avila-Pacheco J."/>
            <person name="Jiang X."/>
            <person name="Kearney S.M."/>
            <person name="Perrotta A.R."/>
            <person name="Berdy B."/>
            <person name="Zhao S."/>
            <person name="Lieberman T.D."/>
            <person name="Swanson P.K."/>
            <person name="Smith M."/>
            <person name="Roesemann S."/>
            <person name="Alexander J.E."/>
            <person name="Rich S.A."/>
            <person name="Livny J."/>
            <person name="Vlamakis H."/>
            <person name="Clish C."/>
            <person name="Bullock K."/>
            <person name="Deik A."/>
            <person name="Scott J."/>
            <person name="Pierce K.A."/>
            <person name="Xavier R.J."/>
            <person name="Alm E.J."/>
        </authorList>
    </citation>
    <scope>NUCLEOTIDE SEQUENCE [LARGE SCALE GENOMIC DNA]</scope>
    <source>
        <strain evidence="1 2">BIOML-A27</strain>
    </source>
</reference>
<organism evidence="1 2">
    <name type="scientific">Bacteroides uniformis</name>
    <dbReference type="NCBI Taxonomy" id="820"/>
    <lineage>
        <taxon>Bacteria</taxon>
        <taxon>Pseudomonadati</taxon>
        <taxon>Bacteroidota</taxon>
        <taxon>Bacteroidia</taxon>
        <taxon>Bacteroidales</taxon>
        <taxon>Bacteroidaceae</taxon>
        <taxon>Bacteroides</taxon>
    </lineage>
</organism>
<accession>A0A6A2G4X5</accession>
<sequence length="95" mass="10826">MKPKKFQEANVVYGEGQPEYKPLPAHKTKEGQAIFCFELDEAERKKIAKTGELWVSLLTFNQPLQPIFITINKSDLFIQPDATQQTDNESSSIIK</sequence>
<comment type="caution">
    <text evidence="1">The sequence shown here is derived from an EMBL/GenBank/DDBJ whole genome shotgun (WGS) entry which is preliminary data.</text>
</comment>